<dbReference type="InterPro" id="IPR001680">
    <property type="entry name" value="WD40_rpt"/>
</dbReference>
<reference evidence="13" key="3">
    <citation type="submission" date="2020-12" db="UniProtKB">
        <authorList>
            <consortium name="EnsemblPlants"/>
        </authorList>
    </citation>
    <scope>IDENTIFICATION</scope>
</reference>
<dbReference type="RefSeq" id="XP_024356612.1">
    <property type="nucleotide sequence ID" value="XM_024500844.2"/>
</dbReference>
<keyword evidence="8" id="KW-0966">Cell projection</keyword>
<dbReference type="Pfam" id="PF00400">
    <property type="entry name" value="WD40"/>
    <property type="match status" value="8"/>
</dbReference>
<evidence type="ECO:0000313" key="14">
    <source>
        <dbReference type="Proteomes" id="UP000006727"/>
    </source>
</evidence>
<keyword evidence="5" id="KW-0677">Repeat</keyword>
<evidence type="ECO:0000256" key="8">
    <source>
        <dbReference type="ARBA" id="ARBA00023273"/>
    </source>
</evidence>
<sequence length="659" mass="72705">MSVRPLPLQACLGFGGTVANGLILHPDKKTLIYPLGTTIVLRDRGDLTKQEFLQGHNNQVSCVTVSRSGRYMASGQISPMGFSAPIIIWDYASRKLVHKLILHKVKIQGLDFSFDDELLTSWGGTDDCKLVIWRTKTGEAICGSPTPVDYAIAAKWANLTRNTLITTADMKINVWEVDAENRKLYPSICDTGKRKRVNQCVVIDDKDEYMYVGTRSGDIMQVSLGPKMYRAGGPLPMIELGVLCLQFTPFKDLVCGGGDGTVNLVRLPSFKNVKKLKLQGGVTSLTVAGQGDRGSFELYAGTAMAQIYLVKYDGATNAMTAMLIQRCHFNKINDIAFPMKYSDLFCTASTNDIRMWNLKEMKEILRIEVPNSECEAKDSLNQECHCCAFMPDGKTIISGWSDGRIRAFAPQTGKLQYTIVNAHQKMGGYVGAVDTKCFQGVYAIATTSDSLRIVSGGVEGNVRVWRIGSQSHSMLASMKAHTQACTYIAVKKDNSECVSCSNDGSCMVWDLTKYTRNNSIEANNFFKSVNYHPDESQLLTCGTDRKITFWDAYDCQPIRVIDGSLSADMLSLDISPDGEGFVSGGGDREVKLWNYDEGHCYFVGLGHSSKISRIKISPNMQKVVSVGEDGAILIWDYKKPISDSPPDKNVNFKSPNSPE</sequence>
<gene>
    <name evidence="13" type="primary">LOC112272761</name>
    <name evidence="12" type="ORF">PHYPA_023565</name>
</gene>
<evidence type="ECO:0000256" key="11">
    <source>
        <dbReference type="PROSITE-ProRule" id="PRU00221"/>
    </source>
</evidence>
<dbReference type="FunFam" id="2.130.10.10:FF:000207">
    <property type="entry name" value="Cilia- and flagella-associated protein 52"/>
    <property type="match status" value="1"/>
</dbReference>
<evidence type="ECO:0000313" key="13">
    <source>
        <dbReference type="EnsemblPlants" id="Pp3c19_1870V3.1"/>
    </source>
</evidence>
<dbReference type="EMBL" id="ABEU02000019">
    <property type="protein sequence ID" value="PNR33749.1"/>
    <property type="molecule type" value="Genomic_DNA"/>
</dbReference>
<evidence type="ECO:0000256" key="3">
    <source>
        <dbReference type="ARBA" id="ARBA00022490"/>
    </source>
</evidence>
<dbReference type="Gene3D" id="2.130.10.10">
    <property type="entry name" value="YVTN repeat-like/Quinoprotein amine dehydrogenase"/>
    <property type="match status" value="3"/>
</dbReference>
<dbReference type="PaxDb" id="3218-PP1S545_2V6.1"/>
<dbReference type="Gramene" id="Pp3c19_1870V3.1">
    <property type="protein sequence ID" value="Pp3c19_1870V3.1"/>
    <property type="gene ID" value="Pp3c19_1870"/>
</dbReference>
<dbReference type="PANTHER" id="PTHR13720:SF14">
    <property type="entry name" value="CILIA- AND FLAGELLA-ASSOCIATED PROTEIN 52"/>
    <property type="match status" value="1"/>
</dbReference>
<evidence type="ECO:0000256" key="5">
    <source>
        <dbReference type="ARBA" id="ARBA00022737"/>
    </source>
</evidence>
<keyword evidence="6" id="KW-0282">Flagellum</keyword>
<dbReference type="GeneID" id="112272761"/>
<dbReference type="InterPro" id="IPR036322">
    <property type="entry name" value="WD40_repeat_dom_sf"/>
</dbReference>
<dbReference type="InterPro" id="IPR015943">
    <property type="entry name" value="WD40/YVTN_repeat-like_dom_sf"/>
</dbReference>
<dbReference type="PROSITE" id="PS50082">
    <property type="entry name" value="WD_REPEATS_2"/>
    <property type="match status" value="5"/>
</dbReference>
<organism evidence="12">
    <name type="scientific">Physcomitrium patens</name>
    <name type="common">Spreading-leaved earth moss</name>
    <name type="synonym">Physcomitrella patens</name>
    <dbReference type="NCBI Taxonomy" id="3218"/>
    <lineage>
        <taxon>Eukaryota</taxon>
        <taxon>Viridiplantae</taxon>
        <taxon>Streptophyta</taxon>
        <taxon>Embryophyta</taxon>
        <taxon>Bryophyta</taxon>
        <taxon>Bryophytina</taxon>
        <taxon>Bryopsida</taxon>
        <taxon>Funariidae</taxon>
        <taxon>Funariales</taxon>
        <taxon>Funariaceae</taxon>
        <taxon>Physcomitrium</taxon>
    </lineage>
</organism>
<keyword evidence="7" id="KW-0969">Cilium</keyword>
<feature type="repeat" description="WD" evidence="11">
    <location>
        <begin position="441"/>
        <end position="475"/>
    </location>
</feature>
<feature type="repeat" description="WD" evidence="11">
    <location>
        <begin position="604"/>
        <end position="636"/>
    </location>
</feature>
<protein>
    <recommendedName>
        <fullName evidence="10">Cilia- and flagella-associated protein 52</fullName>
    </recommendedName>
</protein>
<reference evidence="12 14" key="1">
    <citation type="journal article" date="2008" name="Science">
        <title>The Physcomitrella genome reveals evolutionary insights into the conquest of land by plants.</title>
        <authorList>
            <person name="Rensing S."/>
            <person name="Lang D."/>
            <person name="Zimmer A."/>
            <person name="Terry A."/>
            <person name="Salamov A."/>
            <person name="Shapiro H."/>
            <person name="Nishiyama T."/>
            <person name="Perroud P.-F."/>
            <person name="Lindquist E."/>
            <person name="Kamisugi Y."/>
            <person name="Tanahashi T."/>
            <person name="Sakakibara K."/>
            <person name="Fujita T."/>
            <person name="Oishi K."/>
            <person name="Shin-I T."/>
            <person name="Kuroki Y."/>
            <person name="Toyoda A."/>
            <person name="Suzuki Y."/>
            <person name="Hashimoto A."/>
            <person name="Yamaguchi K."/>
            <person name="Sugano A."/>
            <person name="Kohara Y."/>
            <person name="Fujiyama A."/>
            <person name="Anterola A."/>
            <person name="Aoki S."/>
            <person name="Ashton N."/>
            <person name="Barbazuk W.B."/>
            <person name="Barker E."/>
            <person name="Bennetzen J."/>
            <person name="Bezanilla M."/>
            <person name="Blankenship R."/>
            <person name="Cho S.H."/>
            <person name="Dutcher S."/>
            <person name="Estelle M."/>
            <person name="Fawcett J.A."/>
            <person name="Gundlach H."/>
            <person name="Hanada K."/>
            <person name="Heyl A."/>
            <person name="Hicks K.A."/>
            <person name="Hugh J."/>
            <person name="Lohr M."/>
            <person name="Mayer K."/>
            <person name="Melkozernov A."/>
            <person name="Murata T."/>
            <person name="Nelson D."/>
            <person name="Pils B."/>
            <person name="Prigge M."/>
            <person name="Reiss B."/>
            <person name="Renner T."/>
            <person name="Rombauts S."/>
            <person name="Rushton P."/>
            <person name="Sanderfoot A."/>
            <person name="Schween G."/>
            <person name="Shiu S.-H."/>
            <person name="Stueber K."/>
            <person name="Theodoulou F.L."/>
            <person name="Tu H."/>
            <person name="Van de Peer Y."/>
            <person name="Verrier P.J."/>
            <person name="Waters E."/>
            <person name="Wood A."/>
            <person name="Yang L."/>
            <person name="Cove D."/>
            <person name="Cuming A."/>
            <person name="Hasebe M."/>
            <person name="Lucas S."/>
            <person name="Mishler D.B."/>
            <person name="Reski R."/>
            <person name="Grigoriev I."/>
            <person name="Quatrano R.S."/>
            <person name="Boore J.L."/>
        </authorList>
    </citation>
    <scope>NUCLEOTIDE SEQUENCE [LARGE SCALE GENOMIC DNA]</scope>
    <source>
        <strain evidence="13 14">cv. Gransden 2004</strain>
    </source>
</reference>
<keyword evidence="3" id="KW-0963">Cytoplasm</keyword>
<dbReference type="AlphaFoldDB" id="A0A2K1IWU6"/>
<evidence type="ECO:0000256" key="6">
    <source>
        <dbReference type="ARBA" id="ARBA00022846"/>
    </source>
</evidence>
<evidence type="ECO:0000256" key="4">
    <source>
        <dbReference type="ARBA" id="ARBA00022574"/>
    </source>
</evidence>
<keyword evidence="4 11" id="KW-0853">WD repeat</keyword>
<evidence type="ECO:0000256" key="1">
    <source>
        <dbReference type="ARBA" id="ARBA00004230"/>
    </source>
</evidence>
<name>A0A2K1IWU6_PHYPA</name>
<dbReference type="PROSITE" id="PS50294">
    <property type="entry name" value="WD_REPEATS_REGION"/>
    <property type="match status" value="1"/>
</dbReference>
<evidence type="ECO:0000256" key="9">
    <source>
        <dbReference type="ARBA" id="ARBA00029456"/>
    </source>
</evidence>
<proteinExistence type="inferred from homology"/>
<comment type="similarity">
    <text evidence="9">Belongs to the CFAP52 family.</text>
</comment>
<evidence type="ECO:0000313" key="12">
    <source>
        <dbReference type="EMBL" id="PNR33749.1"/>
    </source>
</evidence>
<dbReference type="InterPro" id="IPR050630">
    <property type="entry name" value="WD_repeat_EMAP"/>
</dbReference>
<dbReference type="GO" id="GO:0031514">
    <property type="term" value="C:motile cilium"/>
    <property type="evidence" value="ECO:0007669"/>
    <property type="project" value="UniProtKB-SubCell"/>
</dbReference>
<dbReference type="PROSITE" id="PS00678">
    <property type="entry name" value="WD_REPEATS_1"/>
    <property type="match status" value="1"/>
</dbReference>
<feature type="repeat" description="WD" evidence="11">
    <location>
        <begin position="478"/>
        <end position="519"/>
    </location>
</feature>
<accession>A0A2K1IWU6</accession>
<dbReference type="EnsemblPlants" id="Pp3c19_1870V3.2">
    <property type="protein sequence ID" value="Pp3c19_1870V3.2"/>
    <property type="gene ID" value="Pp3c19_1870"/>
</dbReference>
<dbReference type="Gramene" id="Pp3c19_1870V3.2">
    <property type="protein sequence ID" value="Pp3c19_1870V3.2"/>
    <property type="gene ID" value="Pp3c19_1870"/>
</dbReference>
<evidence type="ECO:0000256" key="7">
    <source>
        <dbReference type="ARBA" id="ARBA00023069"/>
    </source>
</evidence>
<comment type="subcellular location">
    <subcellularLocation>
        <location evidence="1">Cell projection</location>
        <location evidence="1">Cilium</location>
        <location evidence="1">Flagellum</location>
    </subcellularLocation>
    <subcellularLocation>
        <location evidence="2">Cytoplasm</location>
    </subcellularLocation>
</comment>
<dbReference type="PANTHER" id="PTHR13720">
    <property type="entry name" value="WD-40 REPEAT PROTEIN"/>
    <property type="match status" value="1"/>
</dbReference>
<dbReference type="SMART" id="SM00320">
    <property type="entry name" value="WD40"/>
    <property type="match status" value="10"/>
</dbReference>
<dbReference type="EnsemblPlants" id="Pp3c19_1870V3.1">
    <property type="protein sequence ID" value="Pp3c19_1870V3.1"/>
    <property type="gene ID" value="Pp3c19_1870"/>
</dbReference>
<evidence type="ECO:0000256" key="2">
    <source>
        <dbReference type="ARBA" id="ARBA00004496"/>
    </source>
</evidence>
<dbReference type="GO" id="GO:0005930">
    <property type="term" value="C:axoneme"/>
    <property type="evidence" value="ECO:0007669"/>
    <property type="project" value="UniProtKB-ARBA"/>
</dbReference>
<keyword evidence="14" id="KW-1185">Reference proteome</keyword>
<dbReference type="FunFam" id="2.130.10.10:FF:001320">
    <property type="entry name" value="Predicted protein"/>
    <property type="match status" value="1"/>
</dbReference>
<dbReference type="SUPFAM" id="SSF50978">
    <property type="entry name" value="WD40 repeat-like"/>
    <property type="match status" value="2"/>
</dbReference>
<evidence type="ECO:0000256" key="10">
    <source>
        <dbReference type="ARBA" id="ARBA00029552"/>
    </source>
</evidence>
<feature type="repeat" description="WD" evidence="11">
    <location>
        <begin position="571"/>
        <end position="603"/>
    </location>
</feature>
<dbReference type="STRING" id="3218.A0A2K1IWU6"/>
<reference evidence="12 14" key="2">
    <citation type="journal article" date="2018" name="Plant J.">
        <title>The Physcomitrella patens chromosome-scale assembly reveals moss genome structure and evolution.</title>
        <authorList>
            <person name="Lang D."/>
            <person name="Ullrich K.K."/>
            <person name="Murat F."/>
            <person name="Fuchs J."/>
            <person name="Jenkins J."/>
            <person name="Haas F.B."/>
            <person name="Piednoel M."/>
            <person name="Gundlach H."/>
            <person name="Van Bel M."/>
            <person name="Meyberg R."/>
            <person name="Vives C."/>
            <person name="Morata J."/>
            <person name="Symeonidi A."/>
            <person name="Hiss M."/>
            <person name="Muchero W."/>
            <person name="Kamisugi Y."/>
            <person name="Saleh O."/>
            <person name="Blanc G."/>
            <person name="Decker E.L."/>
            <person name="van Gessel N."/>
            <person name="Grimwood J."/>
            <person name="Hayes R.D."/>
            <person name="Graham S.W."/>
            <person name="Gunter L.E."/>
            <person name="McDaniel S.F."/>
            <person name="Hoernstein S.N.W."/>
            <person name="Larsson A."/>
            <person name="Li F.W."/>
            <person name="Perroud P.F."/>
            <person name="Phillips J."/>
            <person name="Ranjan P."/>
            <person name="Rokshar D.S."/>
            <person name="Rothfels C.J."/>
            <person name="Schneider L."/>
            <person name="Shu S."/>
            <person name="Stevenson D.W."/>
            <person name="Thummler F."/>
            <person name="Tillich M."/>
            <person name="Villarreal Aguilar J.C."/>
            <person name="Widiez T."/>
            <person name="Wong G.K."/>
            <person name="Wymore A."/>
            <person name="Zhang Y."/>
            <person name="Zimmer A.D."/>
            <person name="Quatrano R.S."/>
            <person name="Mayer K.F.X."/>
            <person name="Goodstein D."/>
            <person name="Casacuberta J.M."/>
            <person name="Vandepoele K."/>
            <person name="Reski R."/>
            <person name="Cuming A.C."/>
            <person name="Tuskan G.A."/>
            <person name="Maumus F."/>
            <person name="Salse J."/>
            <person name="Schmutz J."/>
            <person name="Rensing S.A."/>
        </authorList>
    </citation>
    <scope>NUCLEOTIDE SEQUENCE [LARGE SCALE GENOMIC DNA]</scope>
    <source>
        <strain evidence="13 14">cv. Gransden 2004</strain>
    </source>
</reference>
<dbReference type="Proteomes" id="UP000006727">
    <property type="component" value="Chromosome 19"/>
</dbReference>
<dbReference type="CDD" id="cd00200">
    <property type="entry name" value="WD40"/>
    <property type="match status" value="1"/>
</dbReference>
<feature type="repeat" description="WD" evidence="11">
    <location>
        <begin position="528"/>
        <end position="551"/>
    </location>
</feature>
<dbReference type="InterPro" id="IPR019775">
    <property type="entry name" value="WD40_repeat_CS"/>
</dbReference>